<organism evidence="1 2">
    <name type="scientific">Blautia acetigignens</name>
    <dbReference type="NCBI Taxonomy" id="2981783"/>
    <lineage>
        <taxon>Bacteria</taxon>
        <taxon>Bacillati</taxon>
        <taxon>Bacillota</taxon>
        <taxon>Clostridia</taxon>
        <taxon>Lachnospirales</taxon>
        <taxon>Lachnospiraceae</taxon>
        <taxon>Blautia</taxon>
    </lineage>
</organism>
<evidence type="ECO:0000313" key="2">
    <source>
        <dbReference type="Proteomes" id="UP001470752"/>
    </source>
</evidence>
<proteinExistence type="predicted"/>
<gene>
    <name evidence="1" type="ORF">AAAX94_04995</name>
</gene>
<dbReference type="EMBL" id="JBBNFW010000126">
    <property type="protein sequence ID" value="MEQ2412389.1"/>
    <property type="molecule type" value="Genomic_DNA"/>
</dbReference>
<protein>
    <submittedName>
        <fullName evidence="1">Uncharacterized protein</fullName>
    </submittedName>
</protein>
<accession>A0ABV1CMY3</accession>
<evidence type="ECO:0000313" key="1">
    <source>
        <dbReference type="EMBL" id="MEQ2412389.1"/>
    </source>
</evidence>
<name>A0ABV1CMY3_9FIRM</name>
<comment type="caution">
    <text evidence="1">The sequence shown here is derived from an EMBL/GenBank/DDBJ whole genome shotgun (WGS) entry which is preliminary data.</text>
</comment>
<dbReference type="Proteomes" id="UP001470752">
    <property type="component" value="Unassembled WGS sequence"/>
</dbReference>
<keyword evidence="2" id="KW-1185">Reference proteome</keyword>
<sequence>MGNTINIYYYRRANKYLNKLDKNEKNKLTILINSKIKDFIEKNDRRYIQQEKYFSKIGKFDSTIYYLRISNDYRAIMSIDEDPIFEETDVTIYTICKHDKLQVEIQGIMESLYQKMINEETYDEGDE</sequence>
<reference evidence="1 2" key="1">
    <citation type="submission" date="2024-04" db="EMBL/GenBank/DDBJ databases">
        <title>Human intestinal bacterial collection.</title>
        <authorList>
            <person name="Pauvert C."/>
            <person name="Hitch T.C.A."/>
            <person name="Clavel T."/>
        </authorList>
    </citation>
    <scope>NUCLEOTIDE SEQUENCE [LARGE SCALE GENOMIC DNA]</scope>
    <source>
        <strain evidence="1 2">CLA-AA-H161</strain>
    </source>
</reference>
<dbReference type="RefSeq" id="WP_349082787.1">
    <property type="nucleotide sequence ID" value="NZ_JBBNFW010000126.1"/>
</dbReference>